<evidence type="ECO:0000313" key="5">
    <source>
        <dbReference type="Proteomes" id="UP000271339"/>
    </source>
</evidence>
<evidence type="ECO:0000256" key="1">
    <source>
        <dbReference type="ARBA" id="ARBA00022729"/>
    </source>
</evidence>
<feature type="domain" description="Peptidase S74" evidence="3">
    <location>
        <begin position="767"/>
        <end position="885"/>
    </location>
</feature>
<proteinExistence type="predicted"/>
<sequence length="1016" mass="109147">MKIFRTMAITMVVIAPMIAFSQTDPQGTPPGTNTSARAAAAWYRGGNNFGNTIPRGANIFGTMWNSPIYTYTNGVSTMKLNGDISYPISGHGGNRNGFMLLGNRSQWSQNIFNVPNFGAFSLLHLNGDEGTFVQTVGYRDWMRTGITFTDNNDLSYIGLRKVGNGTDKTETTIAWSDNPGNGAGPDVLSFRFTSGSGSADISDDLTLATDLDGLHIARFTGQGLMGLGPTFGIDNMNYVSPASLLHMSRVGNEQTWLQITNQNGTEQTVDDGLRIGIRPNRTAYIRQQENRPLIIQTDWNNGSGGINNGERMRITSIGAPSVPDPAGATNNNITRVALSHQGNDPITQPRSLLHLGYNTGGVGGSSTDGWRNWMDIGSFTSDGKDNTFIGLKAEGSSKADAIINWGDNVGQNDLRFIFTSNTNSSTAPANSSNGLEVARFVPQLATPLSAPNYGMMGIGDFTVAAPIDAKLDIDGDLRIRTISQNNELSKILVADPDDLNRVHWRDAATLGGGGTGITQANNGLSINPSNSNQVQLGQAYTNGTVLNGGELLNAREIPMNGKRLLFAGNGRIGFRGMFDSKVSIQNDDNWQHILLMKDSKGNDALRFTEGRKLTINAEKTQTSGQNAIEISSKISGTSSPGSAYSGFNLRTETEDTSSLYSGANISMVGISNSLISGLIVNATPASGVIGIGDYIGIQGTAARSTSGKKTGVFGHSSNPGLQNIGVEGNANGADFNIGVRGSSNGPNSYAGWFQGNVMITGSHITASDNQFKTNQLPLTEAISIINQLSPKSYNLDSPNYSYLGFDSKQHLGLIAQEVEKVLPDLVSDIVMVAEYDTLGKQTQAQLNYKGLNYQEFIPLLIAGMQEQQVALTDKDALIDNLNERLTQLENCLSNILPLLCKVNNNGVNKNNPSQQEELRSVLNVHLNNGEMIVLEQNVPNPFAEQTTIDYELPTTVQKAQILFYNLNGQLIQTVNLDSRGKGSLIVFGSDLSSGMYTYSLIADGQLIATKKMLKTH</sequence>
<dbReference type="AlphaFoldDB" id="A0A3L9Z193"/>
<organism evidence="4 5">
    <name type="scientific">Ulvibacter antarcticus</name>
    <dbReference type="NCBI Taxonomy" id="442714"/>
    <lineage>
        <taxon>Bacteria</taxon>
        <taxon>Pseudomonadati</taxon>
        <taxon>Bacteroidota</taxon>
        <taxon>Flavobacteriia</taxon>
        <taxon>Flavobacteriales</taxon>
        <taxon>Flavobacteriaceae</taxon>
        <taxon>Ulvibacter</taxon>
    </lineage>
</organism>
<evidence type="ECO:0000256" key="2">
    <source>
        <dbReference type="SAM" id="SignalP"/>
    </source>
</evidence>
<dbReference type="Proteomes" id="UP000271339">
    <property type="component" value="Unassembled WGS sequence"/>
</dbReference>
<evidence type="ECO:0000259" key="3">
    <source>
        <dbReference type="PROSITE" id="PS51688"/>
    </source>
</evidence>
<comment type="caution">
    <text evidence="4">The sequence shown here is derived from an EMBL/GenBank/DDBJ whole genome shotgun (WGS) entry which is preliminary data.</text>
</comment>
<keyword evidence="1 2" id="KW-0732">Signal</keyword>
<keyword evidence="5" id="KW-1185">Reference proteome</keyword>
<feature type="chain" id="PRO_5017982870" evidence="2">
    <location>
        <begin position="22"/>
        <end position="1016"/>
    </location>
</feature>
<accession>A0A3L9Z193</accession>
<protein>
    <submittedName>
        <fullName evidence="4">Putative secreted protein (Por secretion system target)</fullName>
    </submittedName>
</protein>
<evidence type="ECO:0000313" key="4">
    <source>
        <dbReference type="EMBL" id="RMA65880.1"/>
    </source>
</evidence>
<dbReference type="NCBIfam" id="TIGR04183">
    <property type="entry name" value="Por_Secre_tail"/>
    <property type="match status" value="1"/>
</dbReference>
<reference evidence="4 5" key="1">
    <citation type="submission" date="2018-10" db="EMBL/GenBank/DDBJ databases">
        <title>Genomic Encyclopedia of Archaeal and Bacterial Type Strains, Phase II (KMG-II): from individual species to whole genera.</title>
        <authorList>
            <person name="Goeker M."/>
        </authorList>
    </citation>
    <scope>NUCLEOTIDE SEQUENCE [LARGE SCALE GENOMIC DNA]</scope>
    <source>
        <strain evidence="4 5">DSM 23424</strain>
    </source>
</reference>
<dbReference type="Pfam" id="PF13884">
    <property type="entry name" value="Peptidase_S74"/>
    <property type="match status" value="1"/>
</dbReference>
<dbReference type="InterPro" id="IPR030392">
    <property type="entry name" value="S74_ICA"/>
</dbReference>
<dbReference type="OrthoDB" id="9807669at2"/>
<feature type="signal peptide" evidence="2">
    <location>
        <begin position="1"/>
        <end position="21"/>
    </location>
</feature>
<dbReference type="RefSeq" id="WP_121905909.1">
    <property type="nucleotide sequence ID" value="NZ_REFC01000011.1"/>
</dbReference>
<name>A0A3L9Z193_9FLAO</name>
<dbReference type="EMBL" id="REFC01000011">
    <property type="protein sequence ID" value="RMA65880.1"/>
    <property type="molecule type" value="Genomic_DNA"/>
</dbReference>
<dbReference type="InterPro" id="IPR026444">
    <property type="entry name" value="Secre_tail"/>
</dbReference>
<gene>
    <name evidence="4" type="ORF">BXY75_0294</name>
</gene>
<dbReference type="PROSITE" id="PS51688">
    <property type="entry name" value="ICA"/>
    <property type="match status" value="1"/>
</dbReference>